<evidence type="ECO:0000256" key="2">
    <source>
        <dbReference type="ARBA" id="ARBA00022723"/>
    </source>
</evidence>
<dbReference type="SUPFAM" id="SSF55486">
    <property type="entry name" value="Metalloproteases ('zincins'), catalytic domain"/>
    <property type="match status" value="1"/>
</dbReference>
<dbReference type="GO" id="GO:0046872">
    <property type="term" value="F:metal ion binding"/>
    <property type="evidence" value="ECO:0007669"/>
    <property type="project" value="UniProtKB-UniRule"/>
</dbReference>
<dbReference type="InterPro" id="IPR004438">
    <property type="entry name" value="Peptidase_M3B"/>
</dbReference>
<dbReference type="PANTHER" id="PTHR11804">
    <property type="entry name" value="PROTEASE M3 THIMET OLIGOPEPTIDASE-RELATED"/>
    <property type="match status" value="1"/>
</dbReference>
<dbReference type="EMBL" id="CP007452">
    <property type="protein sequence ID" value="AHM56903.1"/>
    <property type="molecule type" value="Genomic_DNA"/>
</dbReference>
<dbReference type="AlphaFoldDB" id="W8TGE4"/>
<dbReference type="GO" id="GO:0006508">
    <property type="term" value="P:proteolysis"/>
    <property type="evidence" value="ECO:0007669"/>
    <property type="project" value="UniProtKB-KW"/>
</dbReference>
<keyword evidence="5 6" id="KW-0482">Metalloprotease</keyword>
<dbReference type="OrthoDB" id="9766487at2"/>
<keyword evidence="3 6" id="KW-0378">Hydrolase</keyword>
<evidence type="ECO:0000259" key="7">
    <source>
        <dbReference type="Pfam" id="PF01432"/>
    </source>
</evidence>
<dbReference type="GO" id="GO:0006518">
    <property type="term" value="P:peptide metabolic process"/>
    <property type="evidence" value="ECO:0007669"/>
    <property type="project" value="TreeGrafter"/>
</dbReference>
<evidence type="ECO:0000313" key="9">
    <source>
        <dbReference type="EMBL" id="AHM56903.1"/>
    </source>
</evidence>
<comment type="cofactor">
    <cofactor evidence="6">
        <name>Zn(2+)</name>
        <dbReference type="ChEBI" id="CHEBI:29105"/>
    </cofactor>
    <text evidence="6">Binds 1 zinc ion.</text>
</comment>
<reference evidence="9 10" key="1">
    <citation type="journal article" date="2014" name="Genome Announc.">
        <title>Complete Genome Sequence of Amino Acid-Utilizing Eubacterium acidaminophilum al-2 (DSM 3953).</title>
        <authorList>
            <person name="Poehlein A."/>
            <person name="Andreesen J.R."/>
            <person name="Daniel R."/>
        </authorList>
    </citation>
    <scope>NUCLEOTIDE SEQUENCE [LARGE SCALE GENOMIC DNA]</scope>
    <source>
        <strain evidence="9 10">DSM 3953</strain>
    </source>
</reference>
<evidence type="ECO:0000256" key="3">
    <source>
        <dbReference type="ARBA" id="ARBA00022801"/>
    </source>
</evidence>
<name>W8TGE4_PEPAC</name>
<dbReference type="RefSeq" id="WP_025435880.1">
    <property type="nucleotide sequence ID" value="NZ_CP007452.1"/>
</dbReference>
<dbReference type="EC" id="3.4.24.-" evidence="6"/>
<feature type="domain" description="Oligopeptidase F N-terminal" evidence="8">
    <location>
        <begin position="109"/>
        <end position="177"/>
    </location>
</feature>
<evidence type="ECO:0000313" key="10">
    <source>
        <dbReference type="Proteomes" id="UP000019591"/>
    </source>
</evidence>
<keyword evidence="4 6" id="KW-0862">Zinc</keyword>
<protein>
    <recommendedName>
        <fullName evidence="6">Oligopeptidase F</fullName>
        <ecNumber evidence="6">3.4.24.-</ecNumber>
    </recommendedName>
</protein>
<dbReference type="eggNOG" id="COG1164">
    <property type="taxonomic scope" value="Bacteria"/>
</dbReference>
<dbReference type="KEGG" id="eac:EAL2_c16080"/>
<dbReference type="CDD" id="cd09608">
    <property type="entry name" value="M3B_PepF"/>
    <property type="match status" value="1"/>
</dbReference>
<evidence type="ECO:0000256" key="6">
    <source>
        <dbReference type="RuleBase" id="RU368091"/>
    </source>
</evidence>
<keyword evidence="2 6" id="KW-0479">Metal-binding</keyword>
<accession>W8TGE4</accession>
<evidence type="ECO:0000256" key="4">
    <source>
        <dbReference type="ARBA" id="ARBA00022833"/>
    </source>
</evidence>
<dbReference type="GO" id="GO:0004222">
    <property type="term" value="F:metalloendopeptidase activity"/>
    <property type="evidence" value="ECO:0007669"/>
    <property type="project" value="UniProtKB-UniRule"/>
</dbReference>
<evidence type="ECO:0000259" key="8">
    <source>
        <dbReference type="Pfam" id="PF08439"/>
    </source>
</evidence>
<dbReference type="Proteomes" id="UP000019591">
    <property type="component" value="Chromosome"/>
</dbReference>
<dbReference type="PATRIC" id="fig|1286171.3.peg.1559"/>
<comment type="function">
    <text evidence="6">Has oligopeptidase activity and degrades a variety of small bioactive peptides.</text>
</comment>
<dbReference type="InterPro" id="IPR042088">
    <property type="entry name" value="OligoPept_F_C"/>
</dbReference>
<dbReference type="Pfam" id="PF01432">
    <property type="entry name" value="Peptidase_M3"/>
    <property type="match status" value="1"/>
</dbReference>
<dbReference type="NCBIfam" id="TIGR00181">
    <property type="entry name" value="pepF"/>
    <property type="match status" value="1"/>
</dbReference>
<keyword evidence="1 6" id="KW-0645">Protease</keyword>
<feature type="domain" description="Peptidase M3A/M3B catalytic" evidence="7">
    <location>
        <begin position="198"/>
        <end position="577"/>
    </location>
</feature>
<dbReference type="Gene3D" id="1.20.140.70">
    <property type="entry name" value="Oligopeptidase f, N-terminal domain"/>
    <property type="match status" value="1"/>
</dbReference>
<evidence type="ECO:0000256" key="1">
    <source>
        <dbReference type="ARBA" id="ARBA00022670"/>
    </source>
</evidence>
<dbReference type="InterPro" id="IPR045090">
    <property type="entry name" value="Pept_M3A_M3B"/>
</dbReference>
<dbReference type="InterPro" id="IPR013647">
    <property type="entry name" value="OligopepF_N_dom"/>
</dbReference>
<gene>
    <name evidence="9" type="primary">yjbG</name>
    <name evidence="9" type="ORF">EAL2_c16080</name>
</gene>
<dbReference type="STRING" id="1286171.EAL2_c16080"/>
<dbReference type="InterPro" id="IPR001567">
    <property type="entry name" value="Pept_M3A_M3B_dom"/>
</dbReference>
<dbReference type="Gene3D" id="1.10.287.830">
    <property type="entry name" value="putative peptidase helix hairpin domain like"/>
    <property type="match status" value="1"/>
</dbReference>
<comment type="similarity">
    <text evidence="6">Belongs to the peptidase M3B family.</text>
</comment>
<organism evidence="9 10">
    <name type="scientific">Peptoclostridium acidaminophilum DSM 3953</name>
    <dbReference type="NCBI Taxonomy" id="1286171"/>
    <lineage>
        <taxon>Bacteria</taxon>
        <taxon>Bacillati</taxon>
        <taxon>Bacillota</taxon>
        <taxon>Clostridia</taxon>
        <taxon>Peptostreptococcales</taxon>
        <taxon>Peptoclostridiaceae</taxon>
        <taxon>Peptoclostridium</taxon>
    </lineage>
</organism>
<proteinExistence type="inferred from homology"/>
<evidence type="ECO:0000256" key="5">
    <source>
        <dbReference type="ARBA" id="ARBA00023049"/>
    </source>
</evidence>
<dbReference type="Pfam" id="PF08439">
    <property type="entry name" value="Peptidase_M3_N"/>
    <property type="match status" value="1"/>
</dbReference>
<dbReference type="Gene3D" id="1.10.1370.20">
    <property type="entry name" value="Oligoendopeptidase f, C-terminal domain"/>
    <property type="match status" value="1"/>
</dbReference>
<dbReference type="PANTHER" id="PTHR11804:SF84">
    <property type="entry name" value="SACCHAROLYSIN"/>
    <property type="match status" value="1"/>
</dbReference>
<sequence>MDRTNIEAAYKWDIESFFNDESFEANFERIEGKLSEVESYKGRLSGGEDVFCEFMALYEELMRGVESLYVYSHMKKDEDSRDSKYQALAGRSEMLSTRTSTVTSFVVPEIIQMKGSLIKRYLQDERIKLYERYIDEIIRKKPYTLSQNEERILALAGDISNTAENAYEMLSFADLKFPMIKDEEGEQVRLTHANFMSFMKNKNRSIRKDAFEKIYSTYSDYKNTYAAMLCGSVKREIFHSKSRGYGSAIEASLFQDNISLKVYDNLIEAVSSRLEYMHQYMDVKKRLLGVDELHMYDLYAPLVEEADIKITYDKAKEIIISALQPLGEEYLGVIKKAFDERWIDVYENEGKKGGAYSWGSFDSKPFILMNYKDDINSLFTLAHELGHSVHSYYSRKSQPYIYSHYKIFVAEVASTLNELLLMDYMLKNSKDKNERIYLLNYHLEQFRTTLFRQTMFAEFEKIIHARGEEGKSLTNDDICGVYYELNRKYYGEGMSIDKEIAMEWARVPHFYSNFYVYKYATGFSAAAALSSLILDGDSKARGKYIEFLKSGGSEYPLDQLRSAGVEMEQKESIIRALDRLESILRMMQQDACE</sequence>
<keyword evidence="10" id="KW-1185">Reference proteome</keyword>
<dbReference type="HOGENOM" id="CLU_021290_2_0_9"/>